<gene>
    <name evidence="1" type="ORF">PBRASI_LOCUS10472</name>
</gene>
<protein>
    <submittedName>
        <fullName evidence="1">6212_t:CDS:1</fullName>
    </submittedName>
</protein>
<sequence>MDLSNINIDGGGLIKSGIKFGLNMYMDHKAKKTCEQVLIVQFQKLMVQDYLSAIGDNGFQLTDKALAEKIGLTAYPDVRAFMQTMNFNVEEVAVVAGTRVQVWMNKKFQPWDKRVGSAWPKTANLAKAMRKRATDALNIWYAPNAVGARQSFNQSMAYLVNAEAMLEGDDSNAKNDIMVIVTRIIGLAQMCGISEVGLVDIIEGLSMSYLFETIARAIVAGLRERHPSEVYNIGLGIQGSSENVHKNFAMVANGFKGPREVIGKYAGGRVVLNSIVAEVVVRDFLNQGEEIWCMSGWAAALRRRTAKLKENVATDIHGNQLRRTKLLKVTLSIKRVNGVPLAKIKQIGSILAADRIWGSITGTACPCTNPDPRKKLKGGSRVGKIKVIFKNLDLNTSKTNIVPRR</sequence>
<dbReference type="OrthoDB" id="4428833at2759"/>
<dbReference type="AlphaFoldDB" id="A0A9N9DWB4"/>
<feature type="non-terminal residue" evidence="1">
    <location>
        <position position="1"/>
    </location>
</feature>
<comment type="caution">
    <text evidence="1">The sequence shown here is derived from an EMBL/GenBank/DDBJ whole genome shotgun (WGS) entry which is preliminary data.</text>
</comment>
<dbReference type="EMBL" id="CAJVPI010003170">
    <property type="protein sequence ID" value="CAG8655147.1"/>
    <property type="molecule type" value="Genomic_DNA"/>
</dbReference>
<proteinExistence type="predicted"/>
<dbReference type="Proteomes" id="UP000789739">
    <property type="component" value="Unassembled WGS sequence"/>
</dbReference>
<evidence type="ECO:0000313" key="2">
    <source>
        <dbReference type="Proteomes" id="UP000789739"/>
    </source>
</evidence>
<reference evidence="1" key="1">
    <citation type="submission" date="2021-06" db="EMBL/GenBank/DDBJ databases">
        <authorList>
            <person name="Kallberg Y."/>
            <person name="Tangrot J."/>
            <person name="Rosling A."/>
        </authorList>
    </citation>
    <scope>NUCLEOTIDE SEQUENCE</scope>
    <source>
        <strain evidence="1">BR232B</strain>
    </source>
</reference>
<accession>A0A9N9DWB4</accession>
<name>A0A9N9DWB4_9GLOM</name>
<keyword evidence="2" id="KW-1185">Reference proteome</keyword>
<organism evidence="1 2">
    <name type="scientific">Paraglomus brasilianum</name>
    <dbReference type="NCBI Taxonomy" id="144538"/>
    <lineage>
        <taxon>Eukaryota</taxon>
        <taxon>Fungi</taxon>
        <taxon>Fungi incertae sedis</taxon>
        <taxon>Mucoromycota</taxon>
        <taxon>Glomeromycotina</taxon>
        <taxon>Glomeromycetes</taxon>
        <taxon>Paraglomerales</taxon>
        <taxon>Paraglomeraceae</taxon>
        <taxon>Paraglomus</taxon>
    </lineage>
</organism>
<evidence type="ECO:0000313" key="1">
    <source>
        <dbReference type="EMBL" id="CAG8655147.1"/>
    </source>
</evidence>